<proteinExistence type="predicted"/>
<reference evidence="3 4" key="1">
    <citation type="submission" date="2024-10" db="EMBL/GenBank/DDBJ databases">
        <title>The Natural Products Discovery Center: Release of the First 8490 Sequenced Strains for Exploring Actinobacteria Biosynthetic Diversity.</title>
        <authorList>
            <person name="Kalkreuter E."/>
            <person name="Kautsar S.A."/>
            <person name="Yang D."/>
            <person name="Bader C.D."/>
            <person name="Teijaro C.N."/>
            <person name="Fluegel L."/>
            <person name="Davis C.M."/>
            <person name="Simpson J.R."/>
            <person name="Lauterbach L."/>
            <person name="Steele A.D."/>
            <person name="Gui C."/>
            <person name="Meng S."/>
            <person name="Li G."/>
            <person name="Viehrig K."/>
            <person name="Ye F."/>
            <person name="Su P."/>
            <person name="Kiefer A.F."/>
            <person name="Nichols A."/>
            <person name="Cepeda A.J."/>
            <person name="Yan W."/>
            <person name="Fan B."/>
            <person name="Jiang Y."/>
            <person name="Adhikari A."/>
            <person name="Zheng C.-J."/>
            <person name="Schuster L."/>
            <person name="Cowan T.M."/>
            <person name="Smanski M.J."/>
            <person name="Chevrette M.G."/>
            <person name="De Carvalho L.P.S."/>
            <person name="Shen B."/>
        </authorList>
    </citation>
    <scope>NUCLEOTIDE SEQUENCE [LARGE SCALE GENOMIC DNA]</scope>
    <source>
        <strain evidence="3 4">NPDC050545</strain>
    </source>
</reference>
<evidence type="ECO:0000313" key="3">
    <source>
        <dbReference type="EMBL" id="MFI6498756.1"/>
    </source>
</evidence>
<gene>
    <name evidence="3" type="ORF">ACIBG2_15300</name>
</gene>
<dbReference type="InterPro" id="IPR010318">
    <property type="entry name" value="S-Me-THD_N"/>
</dbReference>
<dbReference type="InterPro" id="IPR048350">
    <property type="entry name" value="S-Me-THD-like_C"/>
</dbReference>
<dbReference type="Pfam" id="PF06032">
    <property type="entry name" value="S-Me-THD_N"/>
    <property type="match status" value="1"/>
</dbReference>
<dbReference type="Gene3D" id="2.40.390.10">
    <property type="entry name" value="CV3147-like"/>
    <property type="match status" value="1"/>
</dbReference>
<dbReference type="SUPFAM" id="SSF160991">
    <property type="entry name" value="CV3147-like"/>
    <property type="match status" value="1"/>
</dbReference>
<dbReference type="EMBL" id="JBITGY010000004">
    <property type="protein sequence ID" value="MFI6498756.1"/>
    <property type="molecule type" value="Genomic_DNA"/>
</dbReference>
<accession>A0ABW7YS76</accession>
<dbReference type="Proteomes" id="UP001612741">
    <property type="component" value="Unassembled WGS sequence"/>
</dbReference>
<feature type="domain" description="S-Me-THD N-terminal" evidence="1">
    <location>
        <begin position="6"/>
        <end position="161"/>
    </location>
</feature>
<dbReference type="InterPro" id="IPR024071">
    <property type="entry name" value="S-Me-THD_C_sf"/>
</dbReference>
<name>A0ABW7YS76_9ACTN</name>
<dbReference type="Gene3D" id="3.40.1610.10">
    <property type="entry name" value="CV3147-like domain"/>
    <property type="match status" value="1"/>
</dbReference>
<sequence>MLINEEDVPALARGCAVLGTGGGGDVRTGALAARRAIRAHGGVPLVRLADLPDDALVLPLSGIGAPTVSHEMIHGEDEPERVAKEVERIFGRPPAAVMTSEIGGSNGVAPVAWAARLGLPLLDADGMGRAFPEVQMVSMYVAGLPADLVIMSDVAGNVVTIRPVDGLWSERMARAVCVASGSSALMADYILPAVQARGAVIEGTVTRALAVGRATERAADPLRALQDELAARRLITGKLTDVERHTTGGFVRGAAVIEGTGADRGRTLTLELQNENLVALEDGRVRAIVPDLITVVDTETANAVQTEGLRYGQRVTVLAWPCDPLWRTRKGLETAGPAAFGYDFPYVPVEELA</sequence>
<dbReference type="Pfam" id="PF20906">
    <property type="entry name" value="S-Me-THD_C"/>
    <property type="match status" value="1"/>
</dbReference>
<organism evidence="3 4">
    <name type="scientific">Nonomuraea typhae</name>
    <dbReference type="NCBI Taxonomy" id="2603600"/>
    <lineage>
        <taxon>Bacteria</taxon>
        <taxon>Bacillati</taxon>
        <taxon>Actinomycetota</taxon>
        <taxon>Actinomycetes</taxon>
        <taxon>Streptosporangiales</taxon>
        <taxon>Streptosporangiaceae</taxon>
        <taxon>Nonomuraea</taxon>
    </lineage>
</organism>
<evidence type="ECO:0000259" key="2">
    <source>
        <dbReference type="Pfam" id="PF20906"/>
    </source>
</evidence>
<dbReference type="RefSeq" id="WP_397081996.1">
    <property type="nucleotide sequence ID" value="NZ_JBITGY010000004.1"/>
</dbReference>
<keyword evidence="4" id="KW-1185">Reference proteome</keyword>
<evidence type="ECO:0000259" key="1">
    <source>
        <dbReference type="Pfam" id="PF06032"/>
    </source>
</evidence>
<protein>
    <submittedName>
        <fullName evidence="3">DUF917 domain-containing protein</fullName>
    </submittedName>
</protein>
<feature type="domain" description="S-Me-THD-like C-terminal" evidence="2">
    <location>
        <begin position="166"/>
        <end position="349"/>
    </location>
</feature>
<evidence type="ECO:0000313" key="4">
    <source>
        <dbReference type="Proteomes" id="UP001612741"/>
    </source>
</evidence>
<dbReference type="InterPro" id="IPR027479">
    <property type="entry name" value="S-Me-THD_N_sf"/>
</dbReference>
<comment type="caution">
    <text evidence="3">The sequence shown here is derived from an EMBL/GenBank/DDBJ whole genome shotgun (WGS) entry which is preliminary data.</text>
</comment>